<proteinExistence type="predicted"/>
<evidence type="ECO:0000313" key="1">
    <source>
        <dbReference type="EMBL" id="KAL2046449.1"/>
    </source>
</evidence>
<dbReference type="EMBL" id="JBEFKJ010000004">
    <property type="protein sequence ID" value="KAL2046449.1"/>
    <property type="molecule type" value="Genomic_DNA"/>
</dbReference>
<dbReference type="Proteomes" id="UP001590950">
    <property type="component" value="Unassembled WGS sequence"/>
</dbReference>
<evidence type="ECO:0000313" key="2">
    <source>
        <dbReference type="Proteomes" id="UP001590950"/>
    </source>
</evidence>
<accession>A0ABR4ALQ2</accession>
<protein>
    <submittedName>
        <fullName evidence="1">Uncharacterized protein</fullName>
    </submittedName>
</protein>
<name>A0ABR4ALQ2_9LECA</name>
<comment type="caution">
    <text evidence="1">The sequence shown here is derived from an EMBL/GenBank/DDBJ whole genome shotgun (WGS) entry which is preliminary data.</text>
</comment>
<reference evidence="1 2" key="1">
    <citation type="submission" date="2024-09" db="EMBL/GenBank/DDBJ databases">
        <title>Rethinking Asexuality: The Enigmatic Case of Functional Sexual Genes in Lepraria (Stereocaulaceae).</title>
        <authorList>
            <person name="Doellman M."/>
            <person name="Sun Y."/>
            <person name="Barcenas-Pena A."/>
            <person name="Lumbsch H.T."/>
            <person name="Grewe F."/>
        </authorList>
    </citation>
    <scope>NUCLEOTIDE SEQUENCE [LARGE SCALE GENOMIC DNA]</scope>
    <source>
        <strain evidence="1 2">Mercado 3170</strain>
    </source>
</reference>
<gene>
    <name evidence="1" type="ORF">N7G274_001896</name>
</gene>
<sequence>MDLIPDICRHGEREYRLLDERTLASYKTKSEFHVERKDSLNALRIDEEMTQTLQEQLSTSQFHGHDSAVSSRGACITEVGGIERGEGNL</sequence>
<organism evidence="1 2">
    <name type="scientific">Stereocaulon virgatum</name>
    <dbReference type="NCBI Taxonomy" id="373712"/>
    <lineage>
        <taxon>Eukaryota</taxon>
        <taxon>Fungi</taxon>
        <taxon>Dikarya</taxon>
        <taxon>Ascomycota</taxon>
        <taxon>Pezizomycotina</taxon>
        <taxon>Lecanoromycetes</taxon>
        <taxon>OSLEUM clade</taxon>
        <taxon>Lecanoromycetidae</taxon>
        <taxon>Lecanorales</taxon>
        <taxon>Lecanorineae</taxon>
        <taxon>Stereocaulaceae</taxon>
        <taxon>Stereocaulon</taxon>
    </lineage>
</organism>
<keyword evidence="2" id="KW-1185">Reference proteome</keyword>